<protein>
    <recommendedName>
        <fullName evidence="3">Ricin B lectin domain-containing protein</fullName>
    </recommendedName>
</protein>
<dbReference type="SMART" id="SM00458">
    <property type="entry name" value="RICIN"/>
    <property type="match status" value="1"/>
</dbReference>
<dbReference type="PROSITE" id="PS50231">
    <property type="entry name" value="RICIN_B_LECTIN"/>
    <property type="match status" value="1"/>
</dbReference>
<evidence type="ECO:0000259" key="3">
    <source>
        <dbReference type="SMART" id="SM00458"/>
    </source>
</evidence>
<dbReference type="EMBL" id="CAICTM010001073">
    <property type="protein sequence ID" value="CAB9520122.1"/>
    <property type="molecule type" value="Genomic_DNA"/>
</dbReference>
<comment type="caution">
    <text evidence="4">The sequence shown here is derived from an EMBL/GenBank/DDBJ whole genome shotgun (WGS) entry which is preliminary data.</text>
</comment>
<feature type="compositionally biased region" description="Polar residues" evidence="1">
    <location>
        <begin position="218"/>
        <end position="230"/>
    </location>
</feature>
<dbReference type="Gene3D" id="2.80.10.50">
    <property type="match status" value="1"/>
</dbReference>
<dbReference type="Proteomes" id="UP001153069">
    <property type="component" value="Unassembled WGS sequence"/>
</dbReference>
<reference evidence="4" key="1">
    <citation type="submission" date="2020-06" db="EMBL/GenBank/DDBJ databases">
        <authorList>
            <consortium name="Plant Systems Biology data submission"/>
        </authorList>
    </citation>
    <scope>NUCLEOTIDE SEQUENCE</scope>
    <source>
        <strain evidence="4">D6</strain>
    </source>
</reference>
<evidence type="ECO:0000313" key="4">
    <source>
        <dbReference type="EMBL" id="CAB9520122.1"/>
    </source>
</evidence>
<feature type="domain" description="Ricin B lectin" evidence="3">
    <location>
        <begin position="573"/>
        <end position="698"/>
    </location>
</feature>
<evidence type="ECO:0000256" key="2">
    <source>
        <dbReference type="SAM" id="SignalP"/>
    </source>
</evidence>
<feature type="compositionally biased region" description="Basic and acidic residues" evidence="1">
    <location>
        <begin position="197"/>
        <end position="211"/>
    </location>
</feature>
<feature type="region of interest" description="Disordered" evidence="1">
    <location>
        <begin position="197"/>
        <end position="246"/>
    </location>
</feature>
<organism evidence="4 5">
    <name type="scientific">Seminavis robusta</name>
    <dbReference type="NCBI Taxonomy" id="568900"/>
    <lineage>
        <taxon>Eukaryota</taxon>
        <taxon>Sar</taxon>
        <taxon>Stramenopiles</taxon>
        <taxon>Ochrophyta</taxon>
        <taxon>Bacillariophyta</taxon>
        <taxon>Bacillariophyceae</taxon>
        <taxon>Bacillariophycidae</taxon>
        <taxon>Naviculales</taxon>
        <taxon>Naviculaceae</taxon>
        <taxon>Seminavis</taxon>
    </lineage>
</organism>
<sequence>MKINAKPILTILLGLSLLVENLAKAEDVLPVPMGEGSPGATNTGTITTADHQDMVALADGSKDIFLDPNSDADSNLVNTITEKEDGLIAHANSIESFQLRAVASLDTLKTQVADARINGDKSDLVRATANAIRGSADLMEESKVKSLAMFADLQEYGDMEESNGWSTHLQTNYQSAMAQINRALELFPKMISYLEGSSRETNETEQMKKEPLPASTPIEENQGGSMADKTSTYRRRLQDASQAQTSQKINMDVLPSASNWNKATSSDRMASSETRQKDKEALKHRRILRSRFEGNHRAQSHFDRFTKLHDVFQNGDHDGMHRHLGPIQSRANKRNQPLKQNQRHLYSDEVVAKAKQCKILMGCIGKMSIYDMVLFFYSDDIDPNNGKIDDNIYIHTEAPDVYEVYNHADVQQARTEVPLNHNYIEYRSGHRQAWCDRTLRLFSRNVEFGDVPHWEGGTISDVCHAQGGHTYVQIDQIATKVGFKAADEIAKEMFECSKRLYNSGPKKSPFPFVREQEVGIDTGASSVYEYGGSSGGVTSGVDGSTQDSKSKLFDRSMSGSSGWWKSRDGTKGYPMRLNIRSDSRQYCVDWNTGSDLNYLHAYNCHNGNNQKWYYEPSTKLIRSMHDSQSKCMEAKSQGGNDKVYMATCDSGNSRQRWTKYATHGIKNEGRNKCLDKQSDRDIAVYNCHSGHNQDFMEVDYNDFFSNMIPPSVDFKIQLESHENGVQSTNPLKAIELKWRNGEECPQSKLTLWAGFDGSEIPFEWGDTIVSNDGTVKTMNLLPVSSNAAKFQIKCNNPDSRVSLYEILVFGIINGGNGDALPQFQGDYEESFFVPTGIETENSRDDYGQVKDDTVTLYKYEEGRVVDGLEEVQHDMVGTYKKVWDNWLQHDDDNLRRKLRQTYLSPYPLTSKHYDNSDFYMGLVGEAESNDDIHYQVVKAFAQHHGRSYSGDAFEDREKEYDRFNDKISSEYASVQRGINLVFGKDASVGYICGVDDVVHRLGGDKFPGTCCLDAPFQNPGGEWGREFDCSMTCNQRAPFFSGLSEESCSAAGGTWCPTATDCSVLKDCVDQEITGAENANKTSYKVYLEPGIVENENDFESCGRSREYFGYDPLYKNDDDVCENIKQLHNTKDFGFLDEFYSQGTPADLPGNMGGGGYNSNYQSNANDYTHSNINVAEWDELFNVDTKWSKTNLVQDAGVSGGLLFAFGLVRTGFQSLADLTAEFQCPSTPGANEACVALKNGGFLVVHIVLIIMNFAYEIWEFSIVETTEIGNVGPIEAWEILQVQHKNNKRMYEGVRSSFEAVAKVDNNLEGLGDLVASLVVFLGNDDDDSNGKVNMIMSKLSTLEETCEGRRALMDVSPSTAQNAGCDGNDQDGDGVIDNCEEDRFPPSVVIHKSLLKLTDDGETKHVESEVFGSAEKAVASLRGVLSVSDDCAAEEDLALNLTVKGISECQAVISAAPIHRCNDVSIVGKIQEFSVPVDTKPPAISCGFQASTAQDKKMLYVEEMHEFFDAGLFLQVEDSCSDKVHVEVTIMSNELDMTGSSVILSLTKMKNTTQTFPKLFLNQATCSNTQKAGFCQVSPIGGRVYEVAVKATDAAGWSGSDTCNVIVAPRKWQVMRESFSTTADLEEGVKMVEESGA</sequence>
<keyword evidence="2" id="KW-0732">Signal</keyword>
<name>A0A9N8HPC9_9STRA</name>
<keyword evidence="5" id="KW-1185">Reference proteome</keyword>
<dbReference type="InterPro" id="IPR000772">
    <property type="entry name" value="Ricin_B_lectin"/>
</dbReference>
<feature type="compositionally biased region" description="Polar residues" evidence="1">
    <location>
        <begin position="258"/>
        <end position="273"/>
    </location>
</feature>
<evidence type="ECO:0000313" key="5">
    <source>
        <dbReference type="Proteomes" id="UP001153069"/>
    </source>
</evidence>
<feature type="signal peptide" evidence="2">
    <location>
        <begin position="1"/>
        <end position="25"/>
    </location>
</feature>
<dbReference type="OrthoDB" id="57292at2759"/>
<dbReference type="CDD" id="cd00161">
    <property type="entry name" value="beta-trefoil_Ricin-like"/>
    <property type="match status" value="1"/>
</dbReference>
<accession>A0A9N8HPC9</accession>
<dbReference type="Pfam" id="PF00652">
    <property type="entry name" value="Ricin_B_lectin"/>
    <property type="match status" value="1"/>
</dbReference>
<gene>
    <name evidence="4" type="ORF">SEMRO_1075_G238430.1</name>
</gene>
<feature type="chain" id="PRO_5040144289" description="Ricin B lectin domain-containing protein" evidence="2">
    <location>
        <begin position="26"/>
        <end position="1642"/>
    </location>
</feature>
<evidence type="ECO:0000256" key="1">
    <source>
        <dbReference type="SAM" id="MobiDB-lite"/>
    </source>
</evidence>
<feature type="region of interest" description="Disordered" evidence="1">
    <location>
        <begin position="258"/>
        <end position="284"/>
    </location>
</feature>
<dbReference type="SUPFAM" id="SSF50370">
    <property type="entry name" value="Ricin B-like lectins"/>
    <property type="match status" value="1"/>
</dbReference>
<proteinExistence type="predicted"/>
<dbReference type="InterPro" id="IPR035992">
    <property type="entry name" value="Ricin_B-like_lectins"/>
</dbReference>